<evidence type="ECO:0000313" key="4">
    <source>
        <dbReference type="EMBL" id="OGL88443.1"/>
    </source>
</evidence>
<dbReference type="PANTHER" id="PTHR21139">
    <property type="entry name" value="TRIOSEPHOSPHATE ISOMERASE"/>
    <property type="match status" value="1"/>
</dbReference>
<dbReference type="InterPro" id="IPR013785">
    <property type="entry name" value="Aldolase_TIM"/>
</dbReference>
<organism evidence="4 5">
    <name type="scientific">Candidatus Uhrbacteria bacterium RIFCSPLOWO2_02_FULL_49_11</name>
    <dbReference type="NCBI Taxonomy" id="1802409"/>
    <lineage>
        <taxon>Bacteria</taxon>
        <taxon>Candidatus Uhriibacteriota</taxon>
    </lineage>
</organism>
<dbReference type="GO" id="GO:0005829">
    <property type="term" value="C:cytosol"/>
    <property type="evidence" value="ECO:0007669"/>
    <property type="project" value="TreeGrafter"/>
</dbReference>
<keyword evidence="3" id="KW-0324">Glycolysis</keyword>
<dbReference type="AlphaFoldDB" id="A0A1F7VDD3"/>
<dbReference type="SUPFAM" id="SSF51351">
    <property type="entry name" value="Triosephosphate isomerase (TIM)"/>
    <property type="match status" value="1"/>
</dbReference>
<keyword evidence="3" id="KW-0963">Cytoplasm</keyword>
<dbReference type="Gene3D" id="3.20.20.70">
    <property type="entry name" value="Aldolase class I"/>
    <property type="match status" value="1"/>
</dbReference>
<dbReference type="InterPro" id="IPR035990">
    <property type="entry name" value="TIM_sf"/>
</dbReference>
<dbReference type="GO" id="GO:0046166">
    <property type="term" value="P:glyceraldehyde-3-phosphate biosynthetic process"/>
    <property type="evidence" value="ECO:0007669"/>
    <property type="project" value="TreeGrafter"/>
</dbReference>
<comment type="pathway">
    <text evidence="3">Carbohydrate degradation; glycolysis; D-glyceraldehyde 3-phosphate from glycerone phosphate: step 1/1.</text>
</comment>
<dbReference type="UniPathway" id="UPA00138"/>
<comment type="caution">
    <text evidence="4">The sequence shown here is derived from an EMBL/GenBank/DDBJ whole genome shotgun (WGS) entry which is preliminary data.</text>
</comment>
<dbReference type="PROSITE" id="PS00171">
    <property type="entry name" value="TIM_1"/>
    <property type="match status" value="1"/>
</dbReference>
<dbReference type="GO" id="GO:0004807">
    <property type="term" value="F:triose-phosphate isomerase activity"/>
    <property type="evidence" value="ECO:0007669"/>
    <property type="project" value="UniProtKB-UniRule"/>
</dbReference>
<dbReference type="CDD" id="cd00311">
    <property type="entry name" value="TIM"/>
    <property type="match status" value="1"/>
</dbReference>
<evidence type="ECO:0000313" key="5">
    <source>
        <dbReference type="Proteomes" id="UP000178264"/>
    </source>
</evidence>
<dbReference type="PANTHER" id="PTHR21139:SF42">
    <property type="entry name" value="TRIOSEPHOSPHATE ISOMERASE"/>
    <property type="match status" value="1"/>
</dbReference>
<comment type="subcellular location">
    <subcellularLocation>
        <location evidence="3">Cytoplasm</location>
    </subcellularLocation>
</comment>
<proteinExistence type="inferred from homology"/>
<sequence length="245" mass="26056">MKLTIAESMALARAVREFVERHDTPDLHIALCPSHAALSEVGKILATSGIALGAQDAAHVDRASLTGATSPLHLAELGVKEVIIGHSERRAIFGETDELVHHKAKAVLAHGLTAIICVGERKEERDRGEAETVVRRQARAAVDAGTPWEKLCIAYEPVWAIGTGTPVRREDAVAQADAIRDELGKALGNKDAGARIPVLYGGSVDGDNVRLFTQAPLNGTLVGTASQSKEGMYALLLALRTLPQE</sequence>
<protein>
    <recommendedName>
        <fullName evidence="3">Triosephosphate isomerase</fullName>
        <ecNumber evidence="3">5.3.1.1</ecNumber>
    </recommendedName>
</protein>
<dbReference type="NCBIfam" id="TIGR00419">
    <property type="entry name" value="tim"/>
    <property type="match status" value="1"/>
</dbReference>
<name>A0A1F7VDD3_9BACT</name>
<dbReference type="EMBL" id="MGER01000031">
    <property type="protein sequence ID" value="OGL88443.1"/>
    <property type="molecule type" value="Genomic_DNA"/>
</dbReference>
<dbReference type="InterPro" id="IPR000652">
    <property type="entry name" value="Triosephosphate_isomerase"/>
</dbReference>
<evidence type="ECO:0000256" key="1">
    <source>
        <dbReference type="ARBA" id="ARBA00007422"/>
    </source>
</evidence>
<comment type="pathway">
    <text evidence="3">Carbohydrate biosynthesis; gluconeogenesis.</text>
</comment>
<evidence type="ECO:0000256" key="2">
    <source>
        <dbReference type="ARBA" id="ARBA00023235"/>
    </source>
</evidence>
<comment type="similarity">
    <text evidence="1 3">Belongs to the triosephosphate isomerase family.</text>
</comment>
<dbReference type="EC" id="5.3.1.1" evidence="3"/>
<reference evidence="4 5" key="1">
    <citation type="journal article" date="2016" name="Nat. Commun.">
        <title>Thousands of microbial genomes shed light on interconnected biogeochemical processes in an aquifer system.</title>
        <authorList>
            <person name="Anantharaman K."/>
            <person name="Brown C.T."/>
            <person name="Hug L.A."/>
            <person name="Sharon I."/>
            <person name="Castelle C.J."/>
            <person name="Probst A.J."/>
            <person name="Thomas B.C."/>
            <person name="Singh A."/>
            <person name="Wilkins M.J."/>
            <person name="Karaoz U."/>
            <person name="Brodie E.L."/>
            <person name="Williams K.H."/>
            <person name="Hubbard S.S."/>
            <person name="Banfield J.F."/>
        </authorList>
    </citation>
    <scope>NUCLEOTIDE SEQUENCE [LARGE SCALE GENOMIC DNA]</scope>
</reference>
<evidence type="ECO:0000256" key="3">
    <source>
        <dbReference type="RuleBase" id="RU363013"/>
    </source>
</evidence>
<accession>A0A1F7VDD3</accession>
<keyword evidence="3" id="KW-0312">Gluconeogenesis</keyword>
<comment type="subunit">
    <text evidence="3">Homodimer.</text>
</comment>
<dbReference type="UniPathway" id="UPA00109">
    <property type="reaction ID" value="UER00189"/>
</dbReference>
<dbReference type="Pfam" id="PF00121">
    <property type="entry name" value="TIM"/>
    <property type="match status" value="1"/>
</dbReference>
<dbReference type="Proteomes" id="UP000178264">
    <property type="component" value="Unassembled WGS sequence"/>
</dbReference>
<gene>
    <name evidence="4" type="ORF">A3I42_04165</name>
</gene>
<dbReference type="PROSITE" id="PS51440">
    <property type="entry name" value="TIM_2"/>
    <property type="match status" value="1"/>
</dbReference>
<dbReference type="InterPro" id="IPR020861">
    <property type="entry name" value="Triosephosphate_isomerase_AS"/>
</dbReference>
<comment type="catalytic activity">
    <reaction evidence="3">
        <text>D-glyceraldehyde 3-phosphate = dihydroxyacetone phosphate</text>
        <dbReference type="Rhea" id="RHEA:18585"/>
        <dbReference type="ChEBI" id="CHEBI:57642"/>
        <dbReference type="ChEBI" id="CHEBI:59776"/>
        <dbReference type="EC" id="5.3.1.1"/>
    </reaction>
</comment>
<dbReference type="GO" id="GO:0019563">
    <property type="term" value="P:glycerol catabolic process"/>
    <property type="evidence" value="ECO:0007669"/>
    <property type="project" value="TreeGrafter"/>
</dbReference>
<keyword evidence="2 3" id="KW-0413">Isomerase</keyword>
<dbReference type="GO" id="GO:0006096">
    <property type="term" value="P:glycolytic process"/>
    <property type="evidence" value="ECO:0007669"/>
    <property type="project" value="UniProtKB-UniRule"/>
</dbReference>
<dbReference type="GO" id="GO:0006094">
    <property type="term" value="P:gluconeogenesis"/>
    <property type="evidence" value="ECO:0007669"/>
    <property type="project" value="UniProtKB-UniPathway"/>
</dbReference>